<dbReference type="GO" id="GO:1900753">
    <property type="term" value="P:doxorubicin transport"/>
    <property type="evidence" value="ECO:0007669"/>
    <property type="project" value="InterPro"/>
</dbReference>
<feature type="domain" description="ABC transporter" evidence="10">
    <location>
        <begin position="5"/>
        <end position="235"/>
    </location>
</feature>
<keyword evidence="2" id="KW-0813">Transport</keyword>
<dbReference type="EMBL" id="CANL01000034">
    <property type="protein sequence ID" value="CCM64400.1"/>
    <property type="molecule type" value="Genomic_DNA"/>
</dbReference>
<dbReference type="STRING" id="1229780.BN381_40014"/>
<dbReference type="eggNOG" id="COG1131">
    <property type="taxonomic scope" value="Bacteria"/>
</dbReference>
<dbReference type="InterPro" id="IPR027417">
    <property type="entry name" value="P-loop_NTPase"/>
</dbReference>
<keyword evidence="4" id="KW-0547">Nucleotide-binding</keyword>
<keyword evidence="8" id="KW-0046">Antibiotic resistance</keyword>
<evidence type="ECO:0000256" key="5">
    <source>
        <dbReference type="ARBA" id="ARBA00022840"/>
    </source>
</evidence>
<dbReference type="InterPro" id="IPR050763">
    <property type="entry name" value="ABC_transporter_ATP-binding"/>
</dbReference>
<dbReference type="InterPro" id="IPR003439">
    <property type="entry name" value="ABC_transporter-like_ATP-bd"/>
</dbReference>
<dbReference type="Pfam" id="PF13732">
    <property type="entry name" value="DrrA1-3_C"/>
    <property type="match status" value="1"/>
</dbReference>
<dbReference type="SUPFAM" id="SSF52540">
    <property type="entry name" value="P-loop containing nucleoside triphosphate hydrolases"/>
    <property type="match status" value="1"/>
</dbReference>
<evidence type="ECO:0000256" key="2">
    <source>
        <dbReference type="ARBA" id="ARBA00022448"/>
    </source>
</evidence>
<dbReference type="PANTHER" id="PTHR42711">
    <property type="entry name" value="ABC TRANSPORTER ATP-BINDING PROTEIN"/>
    <property type="match status" value="1"/>
</dbReference>
<dbReference type="PROSITE" id="PS50893">
    <property type="entry name" value="ABC_TRANSPORTER_2"/>
    <property type="match status" value="1"/>
</dbReference>
<evidence type="ECO:0000256" key="9">
    <source>
        <dbReference type="ARBA" id="ARBA00049985"/>
    </source>
</evidence>
<accession>R4Z164</accession>
<dbReference type="NCBIfam" id="TIGR01188">
    <property type="entry name" value="drrA"/>
    <property type="match status" value="1"/>
</dbReference>
<dbReference type="GO" id="GO:0005524">
    <property type="term" value="F:ATP binding"/>
    <property type="evidence" value="ECO:0007669"/>
    <property type="project" value="UniProtKB-KW"/>
</dbReference>
<dbReference type="Pfam" id="PF00005">
    <property type="entry name" value="ABC_tran"/>
    <property type="match status" value="1"/>
</dbReference>
<evidence type="ECO:0000256" key="3">
    <source>
        <dbReference type="ARBA" id="ARBA00022475"/>
    </source>
</evidence>
<dbReference type="HOGENOM" id="CLU_000604_1_2_11"/>
<dbReference type="PANTHER" id="PTHR42711:SF19">
    <property type="entry name" value="DOXORUBICIN RESISTANCE ATP-BINDING PROTEIN DRRA"/>
    <property type="match status" value="1"/>
</dbReference>
<organism evidence="11 12">
    <name type="scientific">Candidatus Neomicrothrix parvicella RN1</name>
    <dbReference type="NCBI Taxonomy" id="1229780"/>
    <lineage>
        <taxon>Bacteria</taxon>
        <taxon>Bacillati</taxon>
        <taxon>Actinomycetota</taxon>
        <taxon>Acidimicrobiia</taxon>
        <taxon>Acidimicrobiales</taxon>
        <taxon>Microthrixaceae</taxon>
        <taxon>Candidatus Neomicrothrix</taxon>
    </lineage>
</organism>
<keyword evidence="11" id="KW-0378">Hydrolase</keyword>
<comment type="caution">
    <text evidence="11">The sequence shown here is derived from an EMBL/GenBank/DDBJ whole genome shotgun (WGS) entry which is preliminary data.</text>
</comment>
<dbReference type="RefSeq" id="WP_012228472.1">
    <property type="nucleotide sequence ID" value="NZ_HG422565.1"/>
</dbReference>
<dbReference type="GO" id="GO:0005886">
    <property type="term" value="C:plasma membrane"/>
    <property type="evidence" value="ECO:0007669"/>
    <property type="project" value="UniProtKB-SubCell"/>
</dbReference>
<evidence type="ECO:0000256" key="8">
    <source>
        <dbReference type="ARBA" id="ARBA00023251"/>
    </source>
</evidence>
<keyword evidence="3" id="KW-1003">Cell membrane</keyword>
<name>R4Z164_9ACTN</name>
<dbReference type="InterPro" id="IPR025302">
    <property type="entry name" value="DrrA1/2-like_C"/>
</dbReference>
<dbReference type="OrthoDB" id="9804819at2"/>
<evidence type="ECO:0000259" key="10">
    <source>
        <dbReference type="PROSITE" id="PS50893"/>
    </source>
</evidence>
<dbReference type="PROSITE" id="PS00211">
    <property type="entry name" value="ABC_TRANSPORTER_1"/>
    <property type="match status" value="1"/>
</dbReference>
<evidence type="ECO:0000256" key="7">
    <source>
        <dbReference type="ARBA" id="ARBA00023136"/>
    </source>
</evidence>
<dbReference type="GO" id="GO:0043215">
    <property type="term" value="P:daunorubicin transport"/>
    <property type="evidence" value="ECO:0007669"/>
    <property type="project" value="InterPro"/>
</dbReference>
<comment type="subcellular location">
    <subcellularLocation>
        <location evidence="1">Cell membrane</location>
        <topology evidence="1">Peripheral membrane protein</topology>
        <orientation evidence="1">Cytoplasmic side</orientation>
    </subcellularLocation>
</comment>
<evidence type="ECO:0000256" key="1">
    <source>
        <dbReference type="ARBA" id="ARBA00004413"/>
    </source>
</evidence>
<keyword evidence="7" id="KW-0472">Membrane</keyword>
<gene>
    <name evidence="11" type="primary">drrA</name>
    <name evidence="11" type="ORF">BN381_40014</name>
</gene>
<dbReference type="GO" id="GO:0016887">
    <property type="term" value="F:ATP hydrolysis activity"/>
    <property type="evidence" value="ECO:0007669"/>
    <property type="project" value="InterPro"/>
</dbReference>
<keyword evidence="5 11" id="KW-0067">ATP-binding</keyword>
<evidence type="ECO:0000256" key="4">
    <source>
        <dbReference type="ARBA" id="ARBA00022741"/>
    </source>
</evidence>
<dbReference type="FunFam" id="3.40.50.300:FF:000589">
    <property type="entry name" value="ABC transporter, ATP-binding subunit"/>
    <property type="match status" value="1"/>
</dbReference>
<dbReference type="Gene3D" id="3.40.50.300">
    <property type="entry name" value="P-loop containing nucleotide triphosphate hydrolases"/>
    <property type="match status" value="1"/>
</dbReference>
<reference evidence="11 12" key="1">
    <citation type="journal article" date="2013" name="ISME J.">
        <title>Metabolic model for the filamentous 'Candidatus Microthrix parvicella' based on genomic and metagenomic analyses.</title>
        <authorList>
            <person name="Jon McIlroy S."/>
            <person name="Kristiansen R."/>
            <person name="Albertsen M."/>
            <person name="Michael Karst S."/>
            <person name="Rossetti S."/>
            <person name="Lund Nielsen J."/>
            <person name="Tandoi V."/>
            <person name="James Seviour R."/>
            <person name="Nielsen P.H."/>
        </authorList>
    </citation>
    <scope>NUCLEOTIDE SEQUENCE [LARGE SCALE GENOMIC DNA]</scope>
    <source>
        <strain evidence="11 12">RN1</strain>
    </source>
</reference>
<dbReference type="InterPro" id="IPR017871">
    <property type="entry name" value="ABC_transporter-like_CS"/>
</dbReference>
<keyword evidence="12" id="KW-1185">Reference proteome</keyword>
<dbReference type="InterPro" id="IPR003593">
    <property type="entry name" value="AAA+_ATPase"/>
</dbReference>
<dbReference type="SMART" id="SM00382">
    <property type="entry name" value="AAA"/>
    <property type="match status" value="1"/>
</dbReference>
<dbReference type="EC" id="3.6.3.-" evidence="11"/>
<dbReference type="InterPro" id="IPR005894">
    <property type="entry name" value="DrrA"/>
</dbReference>
<keyword evidence="6" id="KW-1278">Translocase</keyword>
<evidence type="ECO:0000313" key="12">
    <source>
        <dbReference type="Proteomes" id="UP000018291"/>
    </source>
</evidence>
<dbReference type="GO" id="GO:0046677">
    <property type="term" value="P:response to antibiotic"/>
    <property type="evidence" value="ECO:0007669"/>
    <property type="project" value="UniProtKB-KW"/>
</dbReference>
<dbReference type="Proteomes" id="UP000018291">
    <property type="component" value="Unassembled WGS sequence"/>
</dbReference>
<protein>
    <submittedName>
        <fullName evidence="11">Daunorubicin/doxorubicin resistance ATP-binding protein DrrA</fullName>
        <ecNumber evidence="11">3.6.3.-</ecNumber>
    </submittedName>
</protein>
<dbReference type="AlphaFoldDB" id="R4Z164"/>
<evidence type="ECO:0000256" key="6">
    <source>
        <dbReference type="ARBA" id="ARBA00022967"/>
    </source>
</evidence>
<proteinExistence type="inferred from homology"/>
<evidence type="ECO:0000313" key="11">
    <source>
        <dbReference type="EMBL" id="CCM64400.1"/>
    </source>
</evidence>
<sequence>MGAAIEAHGLTKRYGDVQALDGVDLVVPHGTVFGLLGPNGAGKTTAVRVLTTTVRPDAGTATVLGVDVRTHPQRVRSMIGLAGQYAAVDERLTGRENLVLIGQLTHQPRSQLKARADELLEVFRLTRAADRPLSGFSGGMRRRLDLAASLVHRPSVLFLDEPTTGLDPRSRNDLWAMIRRLVGDGTTVLLTTQYLEEAEQLADSVAVIDEGRVIATGTVASLKASLGATVIEVSFADPSTAAAALPAVRTVIPDAEVDDLMVLGPVTGGAERAIEVIRALDAARLSPTGLTVREPSLDDVFLQLTGHTTAADTDPDLAPAETAGARR</sequence>
<comment type="similarity">
    <text evidence="9">Belongs to the ABC transporter superfamily. Drug exporter-1 (DrugE1) (TC 3.A.1.105) family.</text>
</comment>